<protein>
    <submittedName>
        <fullName evidence="1">Uncharacterized protein</fullName>
    </submittedName>
</protein>
<sequence length="221" mass="25013">MGARYSERLELRSTPDGPNTAGEILLEVAEVLLNFDLRSPSITTIQSLGIITIFYVLKSIVWLRRSGLTLRAGFAIIRLALDMGLNLDSATLERTHQFPEVEIKLRKQIYWSLYCTDKLWASYTGRVCTKLDSQYSVELPLSGVAFDDSKPTQMLPMLLHSLSTHCQILGEILMKLYAPGKLPPGIQRTTFFDSCLSELKSWRYHLPVALFEARTPAQKFV</sequence>
<proteinExistence type="predicted"/>
<keyword evidence="2" id="KW-1185">Reference proteome</keyword>
<evidence type="ECO:0000313" key="2">
    <source>
        <dbReference type="Proteomes" id="UP000249057"/>
    </source>
</evidence>
<dbReference type="Proteomes" id="UP000249057">
    <property type="component" value="Unassembled WGS sequence"/>
</dbReference>
<accession>A0ACD1GG32</accession>
<evidence type="ECO:0000313" key="1">
    <source>
        <dbReference type="EMBL" id="RAH48185.1"/>
    </source>
</evidence>
<organism evidence="1 2">
    <name type="scientific">Aspergillus brunneoviolaceus CBS 621.78</name>
    <dbReference type="NCBI Taxonomy" id="1450534"/>
    <lineage>
        <taxon>Eukaryota</taxon>
        <taxon>Fungi</taxon>
        <taxon>Dikarya</taxon>
        <taxon>Ascomycota</taxon>
        <taxon>Pezizomycotina</taxon>
        <taxon>Eurotiomycetes</taxon>
        <taxon>Eurotiomycetidae</taxon>
        <taxon>Eurotiales</taxon>
        <taxon>Aspergillaceae</taxon>
        <taxon>Aspergillus</taxon>
        <taxon>Aspergillus subgen. Circumdati</taxon>
    </lineage>
</organism>
<gene>
    <name evidence="1" type="ORF">BO95DRAFT_512454</name>
</gene>
<name>A0ACD1GG32_9EURO</name>
<reference evidence="1" key="1">
    <citation type="submission" date="2018-02" db="EMBL/GenBank/DDBJ databases">
        <title>The genomes of Aspergillus section Nigri reveals drivers in fungal speciation.</title>
        <authorList>
            <consortium name="DOE Joint Genome Institute"/>
            <person name="Vesth T.C."/>
            <person name="Nybo J."/>
            <person name="Theobald S."/>
            <person name="Brandl J."/>
            <person name="Frisvad J.C."/>
            <person name="Nielsen K.F."/>
            <person name="Lyhne E.K."/>
            <person name="Kogle M.E."/>
            <person name="Kuo A."/>
            <person name="Riley R."/>
            <person name="Clum A."/>
            <person name="Nolan M."/>
            <person name="Lipzen A."/>
            <person name="Salamov A."/>
            <person name="Henrissat B."/>
            <person name="Wiebenga A."/>
            <person name="De vries R.P."/>
            <person name="Grigoriev I.V."/>
            <person name="Mortensen U.H."/>
            <person name="Andersen M.R."/>
            <person name="Baker S.E."/>
        </authorList>
    </citation>
    <scope>NUCLEOTIDE SEQUENCE</scope>
    <source>
        <strain evidence="1">CBS 621.78</strain>
    </source>
</reference>
<dbReference type="EMBL" id="KZ825325">
    <property type="protein sequence ID" value="RAH48185.1"/>
    <property type="molecule type" value="Genomic_DNA"/>
</dbReference>